<dbReference type="PANTHER" id="PTHR35004:SF8">
    <property type="entry name" value="TRANSPOSASE RV3428C-RELATED"/>
    <property type="match status" value="1"/>
</dbReference>
<dbReference type="AlphaFoldDB" id="T0ZF35"/>
<dbReference type="InterPro" id="IPR012337">
    <property type="entry name" value="RNaseH-like_sf"/>
</dbReference>
<dbReference type="Pfam" id="PF22483">
    <property type="entry name" value="Mu-transpos_C_2"/>
    <property type="match status" value="1"/>
</dbReference>
<feature type="non-terminal residue" evidence="2">
    <location>
        <position position="1"/>
    </location>
</feature>
<name>T0ZF35_9ZZZZ</name>
<accession>T0ZF35</accession>
<evidence type="ECO:0000313" key="2">
    <source>
        <dbReference type="EMBL" id="EQD28285.1"/>
    </source>
</evidence>
<gene>
    <name evidence="2" type="ORF">B2A_15001</name>
</gene>
<dbReference type="InterPro" id="IPR054353">
    <property type="entry name" value="IstA-like_C"/>
</dbReference>
<sequence>PEINTTYQEMAAHYGAAVLPARAYRPRDKAKAESAVLVAERWILARLRNQRFSSISDVNPAIWDLVDWINNRPYKVLPGSRRSVFEELDRPALRPLPETPYEFATWNTQRVNIDYHIEVRADRHFYSVPYQLAKERVEVRLSAKIVEIYYKSKRVASHPRSSARFAYSTDPAHMPESHRRYKEWTPERILSWAERTGPMTK</sequence>
<dbReference type="PANTHER" id="PTHR35004">
    <property type="entry name" value="TRANSPOSASE RV3428C-RELATED"/>
    <property type="match status" value="1"/>
</dbReference>
<dbReference type="EMBL" id="AUZZ01010915">
    <property type="protein sequence ID" value="EQD28285.1"/>
    <property type="molecule type" value="Genomic_DNA"/>
</dbReference>
<organism evidence="2">
    <name type="scientific">mine drainage metagenome</name>
    <dbReference type="NCBI Taxonomy" id="410659"/>
    <lineage>
        <taxon>unclassified sequences</taxon>
        <taxon>metagenomes</taxon>
        <taxon>ecological metagenomes</taxon>
    </lineage>
</organism>
<reference evidence="2" key="1">
    <citation type="submission" date="2013-08" db="EMBL/GenBank/DDBJ databases">
        <authorList>
            <person name="Mendez C."/>
            <person name="Richter M."/>
            <person name="Ferrer M."/>
            <person name="Sanchez J."/>
        </authorList>
    </citation>
    <scope>NUCLEOTIDE SEQUENCE</scope>
</reference>
<feature type="domain" description="Transposase for insertion sequence element IS21-like C-terminal" evidence="1">
    <location>
        <begin position="96"/>
        <end position="170"/>
    </location>
</feature>
<protein>
    <submittedName>
        <fullName evidence="2">Integrase catalytic region</fullName>
    </submittedName>
</protein>
<comment type="caution">
    <text evidence="2">The sequence shown here is derived from an EMBL/GenBank/DDBJ whole genome shotgun (WGS) entry which is preliminary data.</text>
</comment>
<proteinExistence type="predicted"/>
<evidence type="ECO:0000259" key="1">
    <source>
        <dbReference type="Pfam" id="PF22483"/>
    </source>
</evidence>
<dbReference type="SUPFAM" id="SSF53098">
    <property type="entry name" value="Ribonuclease H-like"/>
    <property type="match status" value="1"/>
</dbReference>
<feature type="non-terminal residue" evidence="2">
    <location>
        <position position="201"/>
    </location>
</feature>
<reference evidence="2" key="2">
    <citation type="journal article" date="2014" name="ISME J.">
        <title>Microbial stratification in low pH oxic and suboxic macroscopic growths along an acid mine drainage.</title>
        <authorList>
            <person name="Mendez-Garcia C."/>
            <person name="Mesa V."/>
            <person name="Sprenger R.R."/>
            <person name="Richter M."/>
            <person name="Diez M.S."/>
            <person name="Solano J."/>
            <person name="Bargiela R."/>
            <person name="Golyshina O.V."/>
            <person name="Manteca A."/>
            <person name="Ramos J.L."/>
            <person name="Gallego J.R."/>
            <person name="Llorente I."/>
            <person name="Martins Dos Santos V.A."/>
            <person name="Jensen O.N."/>
            <person name="Pelaez A.I."/>
            <person name="Sanchez J."/>
            <person name="Ferrer M."/>
        </authorList>
    </citation>
    <scope>NUCLEOTIDE SEQUENCE</scope>
</reference>